<accession>A0A484KT38</accession>
<gene>
    <name evidence="2" type="ORF">CCAM_LOCUS8073</name>
</gene>
<evidence type="ECO:0000256" key="1">
    <source>
        <dbReference type="SAM" id="SignalP"/>
    </source>
</evidence>
<evidence type="ECO:0000313" key="3">
    <source>
        <dbReference type="Proteomes" id="UP000595140"/>
    </source>
</evidence>
<keyword evidence="3" id="KW-1185">Reference proteome</keyword>
<protein>
    <submittedName>
        <fullName evidence="2">Uncharacterized protein</fullName>
    </submittedName>
</protein>
<feature type="chain" id="PRO_5019722967" evidence="1">
    <location>
        <begin position="23"/>
        <end position="112"/>
    </location>
</feature>
<sequence length="112" mass="11110">MAIIVTTMAEAIVIVMTVAVGSDDDGDDLRQLGGGGCPAGGEGGAADGSGVAANPAMVWRKERATSDMMRPPRLWCRGLGKMVGEISGGVAGDNGRAVATIGTGSGLGVSYK</sequence>
<organism evidence="2 3">
    <name type="scientific">Cuscuta campestris</name>
    <dbReference type="NCBI Taxonomy" id="132261"/>
    <lineage>
        <taxon>Eukaryota</taxon>
        <taxon>Viridiplantae</taxon>
        <taxon>Streptophyta</taxon>
        <taxon>Embryophyta</taxon>
        <taxon>Tracheophyta</taxon>
        <taxon>Spermatophyta</taxon>
        <taxon>Magnoliopsida</taxon>
        <taxon>eudicotyledons</taxon>
        <taxon>Gunneridae</taxon>
        <taxon>Pentapetalae</taxon>
        <taxon>asterids</taxon>
        <taxon>lamiids</taxon>
        <taxon>Solanales</taxon>
        <taxon>Convolvulaceae</taxon>
        <taxon>Cuscuteae</taxon>
        <taxon>Cuscuta</taxon>
        <taxon>Cuscuta subgen. Grammica</taxon>
        <taxon>Cuscuta sect. Cleistogrammica</taxon>
    </lineage>
</organism>
<evidence type="ECO:0000313" key="2">
    <source>
        <dbReference type="EMBL" id="VFQ66297.1"/>
    </source>
</evidence>
<feature type="signal peptide" evidence="1">
    <location>
        <begin position="1"/>
        <end position="22"/>
    </location>
</feature>
<keyword evidence="1" id="KW-0732">Signal</keyword>
<reference evidence="2 3" key="1">
    <citation type="submission" date="2018-04" db="EMBL/GenBank/DDBJ databases">
        <authorList>
            <person name="Vogel A."/>
        </authorList>
    </citation>
    <scope>NUCLEOTIDE SEQUENCE [LARGE SCALE GENOMIC DNA]</scope>
</reference>
<name>A0A484KT38_9ASTE</name>
<proteinExistence type="predicted"/>
<dbReference type="EMBL" id="OOIL02000547">
    <property type="protein sequence ID" value="VFQ66297.1"/>
    <property type="molecule type" value="Genomic_DNA"/>
</dbReference>
<dbReference type="AlphaFoldDB" id="A0A484KT38"/>
<dbReference type="Proteomes" id="UP000595140">
    <property type="component" value="Unassembled WGS sequence"/>
</dbReference>